<reference evidence="1" key="1">
    <citation type="submission" date="2023-08" db="EMBL/GenBank/DDBJ databases">
        <title>A de novo genome assembly of Solanum verrucosum Schlechtendal, a Mexican diploid species geographically isolated from the other diploid A-genome species in potato relatives.</title>
        <authorList>
            <person name="Hosaka K."/>
        </authorList>
    </citation>
    <scope>NUCLEOTIDE SEQUENCE</scope>
    <source>
        <tissue evidence="1">Young leaves</tissue>
    </source>
</reference>
<evidence type="ECO:0000313" key="1">
    <source>
        <dbReference type="EMBL" id="WMV07565.1"/>
    </source>
</evidence>
<gene>
    <name evidence="1" type="ORF">MTR67_000950</name>
</gene>
<evidence type="ECO:0000313" key="2">
    <source>
        <dbReference type="Proteomes" id="UP001234989"/>
    </source>
</evidence>
<organism evidence="1 2">
    <name type="scientific">Solanum verrucosum</name>
    <dbReference type="NCBI Taxonomy" id="315347"/>
    <lineage>
        <taxon>Eukaryota</taxon>
        <taxon>Viridiplantae</taxon>
        <taxon>Streptophyta</taxon>
        <taxon>Embryophyta</taxon>
        <taxon>Tracheophyta</taxon>
        <taxon>Spermatophyta</taxon>
        <taxon>Magnoliopsida</taxon>
        <taxon>eudicotyledons</taxon>
        <taxon>Gunneridae</taxon>
        <taxon>Pentapetalae</taxon>
        <taxon>asterids</taxon>
        <taxon>lamiids</taxon>
        <taxon>Solanales</taxon>
        <taxon>Solanaceae</taxon>
        <taxon>Solanoideae</taxon>
        <taxon>Solaneae</taxon>
        <taxon>Solanum</taxon>
    </lineage>
</organism>
<dbReference type="Proteomes" id="UP001234989">
    <property type="component" value="Chromosome 1"/>
</dbReference>
<dbReference type="AlphaFoldDB" id="A0AAF0PPI4"/>
<protein>
    <submittedName>
        <fullName evidence="1">Uncharacterized protein</fullName>
    </submittedName>
</protein>
<dbReference type="EMBL" id="CP133612">
    <property type="protein sequence ID" value="WMV07565.1"/>
    <property type="molecule type" value="Genomic_DNA"/>
</dbReference>
<sequence>MLKVKIFESYNCGHMITMYAIIAR</sequence>
<proteinExistence type="predicted"/>
<keyword evidence="2" id="KW-1185">Reference proteome</keyword>
<accession>A0AAF0PPI4</accession>
<name>A0AAF0PPI4_SOLVR</name>